<evidence type="ECO:0000256" key="5">
    <source>
        <dbReference type="ARBA" id="ARBA00023136"/>
    </source>
</evidence>
<evidence type="ECO:0000256" key="3">
    <source>
        <dbReference type="ARBA" id="ARBA00022692"/>
    </source>
</evidence>
<keyword evidence="7" id="KW-1185">Reference proteome</keyword>
<keyword evidence="5" id="KW-0472">Membrane</keyword>
<dbReference type="PANTHER" id="PTHR16932:SF18">
    <property type="entry name" value="INTERFERON, ALPHA-INDUCIBLE PROTEIN 27-LIKE 2"/>
    <property type="match status" value="1"/>
</dbReference>
<name>A0A3E2H1I8_SCYLI</name>
<gene>
    <name evidence="6" type="ORF">B7463_g9104</name>
</gene>
<evidence type="ECO:0000313" key="6">
    <source>
        <dbReference type="EMBL" id="RFU27225.1"/>
    </source>
</evidence>
<dbReference type="Proteomes" id="UP000258309">
    <property type="component" value="Unassembled WGS sequence"/>
</dbReference>
<protein>
    <submittedName>
        <fullName evidence="6">Uncharacterized protein</fullName>
    </submittedName>
</protein>
<reference evidence="6 7" key="1">
    <citation type="submission" date="2018-05" db="EMBL/GenBank/DDBJ databases">
        <title>Draft genome sequence of Scytalidium lignicola DSM 105466, a ubiquitous saprotrophic fungus.</title>
        <authorList>
            <person name="Buettner E."/>
            <person name="Gebauer A.M."/>
            <person name="Hofrichter M."/>
            <person name="Liers C."/>
            <person name="Kellner H."/>
        </authorList>
    </citation>
    <scope>NUCLEOTIDE SEQUENCE [LARGE SCALE GENOMIC DNA]</scope>
    <source>
        <strain evidence="6 7">DSM 105466</strain>
    </source>
</reference>
<dbReference type="STRING" id="5539.A0A3E2H1I8"/>
<comment type="subcellular location">
    <subcellularLocation>
        <location evidence="1">Membrane</location>
        <topology evidence="1">Multi-pass membrane protein</topology>
    </subcellularLocation>
</comment>
<dbReference type="EMBL" id="NCSJ02000216">
    <property type="protein sequence ID" value="RFU27225.1"/>
    <property type="molecule type" value="Genomic_DNA"/>
</dbReference>
<evidence type="ECO:0000256" key="1">
    <source>
        <dbReference type="ARBA" id="ARBA00004141"/>
    </source>
</evidence>
<feature type="non-terminal residue" evidence="6">
    <location>
        <position position="1"/>
    </location>
</feature>
<keyword evidence="3" id="KW-0812">Transmembrane</keyword>
<dbReference type="OrthoDB" id="440424at2759"/>
<dbReference type="AlphaFoldDB" id="A0A3E2H1I8"/>
<dbReference type="OMA" id="TWFMGRN"/>
<organism evidence="6 7">
    <name type="scientific">Scytalidium lignicola</name>
    <name type="common">Hyphomycete</name>
    <dbReference type="NCBI Taxonomy" id="5539"/>
    <lineage>
        <taxon>Eukaryota</taxon>
        <taxon>Fungi</taxon>
        <taxon>Dikarya</taxon>
        <taxon>Ascomycota</taxon>
        <taxon>Pezizomycotina</taxon>
        <taxon>Leotiomycetes</taxon>
        <taxon>Leotiomycetes incertae sedis</taxon>
        <taxon>Scytalidium</taxon>
    </lineage>
</organism>
<dbReference type="InterPro" id="IPR038213">
    <property type="entry name" value="IFI6/IFI27-like_sf"/>
</dbReference>
<comment type="similarity">
    <text evidence="2">Belongs to the IFI6/IFI27 family.</text>
</comment>
<proteinExistence type="inferred from homology"/>
<comment type="caution">
    <text evidence="6">The sequence shown here is derived from an EMBL/GenBank/DDBJ whole genome shotgun (WGS) entry which is preliminary data.</text>
</comment>
<dbReference type="GO" id="GO:0016020">
    <property type="term" value="C:membrane"/>
    <property type="evidence" value="ECO:0007669"/>
    <property type="project" value="UniProtKB-SubCell"/>
</dbReference>
<dbReference type="InterPro" id="IPR009311">
    <property type="entry name" value="IFI6/IFI27-like"/>
</dbReference>
<evidence type="ECO:0000256" key="4">
    <source>
        <dbReference type="ARBA" id="ARBA00022989"/>
    </source>
</evidence>
<dbReference type="Gene3D" id="6.10.110.10">
    <property type="match status" value="1"/>
</dbReference>
<feature type="non-terminal residue" evidence="6">
    <location>
        <position position="152"/>
    </location>
</feature>
<evidence type="ECO:0000313" key="7">
    <source>
        <dbReference type="Proteomes" id="UP000258309"/>
    </source>
</evidence>
<sequence length="152" mass="14996">MEKGMEITTDKVPKAADMAADWIRKNPGTAAGLAVGGAIIVAPAIVSVPVLAACGFGPCGVGAGTLAAGIQSGIGNVVGGSLFATMQSAAAGGAGAAVVNGVVMTGGATIAGGSGLAWVKSKLWNYGNTTADQQVYNEEHIEEQNKEDFESS</sequence>
<keyword evidence="4" id="KW-1133">Transmembrane helix</keyword>
<dbReference type="PANTHER" id="PTHR16932">
    <property type="entry name" value="INTERFERON ALPHA-INDUCIBLE PROTEIN 27"/>
    <property type="match status" value="1"/>
</dbReference>
<evidence type="ECO:0000256" key="2">
    <source>
        <dbReference type="ARBA" id="ARBA00007262"/>
    </source>
</evidence>
<accession>A0A3E2H1I8</accession>